<dbReference type="Proteomes" id="UP000198984">
    <property type="component" value="Unassembled WGS sequence"/>
</dbReference>
<evidence type="ECO:0000313" key="2">
    <source>
        <dbReference type="EMBL" id="SEM38355.1"/>
    </source>
</evidence>
<reference evidence="2 3" key="1">
    <citation type="submission" date="2016-10" db="EMBL/GenBank/DDBJ databases">
        <authorList>
            <person name="de Groot N.N."/>
        </authorList>
    </citation>
    <scope>NUCLEOTIDE SEQUENCE [LARGE SCALE GENOMIC DNA]</scope>
    <source>
        <strain evidence="2 3">DSM 21039</strain>
    </source>
</reference>
<feature type="signal peptide" evidence="1">
    <location>
        <begin position="1"/>
        <end position="22"/>
    </location>
</feature>
<accession>A0A1H7XXH1</accession>
<organism evidence="2 3">
    <name type="scientific">Chitinophaga rupis</name>
    <dbReference type="NCBI Taxonomy" id="573321"/>
    <lineage>
        <taxon>Bacteria</taxon>
        <taxon>Pseudomonadati</taxon>
        <taxon>Bacteroidota</taxon>
        <taxon>Chitinophagia</taxon>
        <taxon>Chitinophagales</taxon>
        <taxon>Chitinophagaceae</taxon>
        <taxon>Chitinophaga</taxon>
    </lineage>
</organism>
<sequence>MKRARFLLAAIAIMAIAAGLLAFEANKRSVCYCRIGSPGVCTTIYLNASFVPTTTGSTYCTWALGAPCDQRVITFREP</sequence>
<evidence type="ECO:0000313" key="3">
    <source>
        <dbReference type="Proteomes" id="UP000198984"/>
    </source>
</evidence>
<dbReference type="AlphaFoldDB" id="A0A1H7XXH1"/>
<keyword evidence="3" id="KW-1185">Reference proteome</keyword>
<protein>
    <submittedName>
        <fullName evidence="2">Uncharacterized protein</fullName>
    </submittedName>
</protein>
<keyword evidence="1" id="KW-0732">Signal</keyword>
<gene>
    <name evidence="2" type="ORF">SAMN04488505_104231</name>
</gene>
<feature type="chain" id="PRO_5011714755" evidence="1">
    <location>
        <begin position="23"/>
        <end position="78"/>
    </location>
</feature>
<dbReference type="EMBL" id="FOBB01000004">
    <property type="protein sequence ID" value="SEM38355.1"/>
    <property type="molecule type" value="Genomic_DNA"/>
</dbReference>
<name>A0A1H7XXH1_9BACT</name>
<evidence type="ECO:0000256" key="1">
    <source>
        <dbReference type="SAM" id="SignalP"/>
    </source>
</evidence>
<proteinExistence type="predicted"/>